<evidence type="ECO:0000259" key="3">
    <source>
        <dbReference type="PROSITE" id="PS50279"/>
    </source>
</evidence>
<name>A0A3P7LIG4_DIBLA</name>
<dbReference type="CDD" id="cd00109">
    <property type="entry name" value="Kunitz-type"/>
    <property type="match status" value="1"/>
</dbReference>
<dbReference type="SUPFAM" id="SSF57362">
    <property type="entry name" value="BPTI-like"/>
    <property type="match status" value="1"/>
</dbReference>
<dbReference type="SMART" id="SM00131">
    <property type="entry name" value="KU"/>
    <property type="match status" value="1"/>
</dbReference>
<dbReference type="InterPro" id="IPR036880">
    <property type="entry name" value="Kunitz_BPTI_sf"/>
</dbReference>
<reference evidence="4 5" key="1">
    <citation type="submission" date="2018-11" db="EMBL/GenBank/DDBJ databases">
        <authorList>
            <consortium name="Pathogen Informatics"/>
        </authorList>
    </citation>
    <scope>NUCLEOTIDE SEQUENCE [LARGE SCALE GENOMIC DNA]</scope>
</reference>
<keyword evidence="2" id="KW-1015">Disulfide bond</keyword>
<dbReference type="OrthoDB" id="5950222at2759"/>
<evidence type="ECO:0000256" key="2">
    <source>
        <dbReference type="ARBA" id="ARBA00023157"/>
    </source>
</evidence>
<gene>
    <name evidence="4" type="ORF">DILT_LOCUS5519</name>
</gene>
<dbReference type="PROSITE" id="PS00280">
    <property type="entry name" value="BPTI_KUNITZ_1"/>
    <property type="match status" value="1"/>
</dbReference>
<dbReference type="PRINTS" id="PR00759">
    <property type="entry name" value="BASICPTASE"/>
</dbReference>
<dbReference type="AlphaFoldDB" id="A0A3P7LIG4"/>
<dbReference type="PANTHER" id="PTHR10083">
    <property type="entry name" value="KUNITZ-TYPE PROTEASE INHIBITOR-RELATED"/>
    <property type="match status" value="1"/>
</dbReference>
<sequence>MKDMKYIPLERHFARLLSAKRNTKDLKYAPLQRFVELSPPEETKRSDGGGRGICNLLPDSGMCMAMMPRFYFEASDGTCKSFIYGGCRGNENNFATERECLETCA</sequence>
<dbReference type="InterPro" id="IPR020901">
    <property type="entry name" value="Prtase_inh_Kunz-CS"/>
</dbReference>
<dbReference type="EMBL" id="UYRU01047584">
    <property type="protein sequence ID" value="VDN09688.1"/>
    <property type="molecule type" value="Genomic_DNA"/>
</dbReference>
<evidence type="ECO:0000256" key="1">
    <source>
        <dbReference type="ARBA" id="ARBA00022690"/>
    </source>
</evidence>
<dbReference type="InterPro" id="IPR002223">
    <property type="entry name" value="Kunitz_BPTI"/>
</dbReference>
<evidence type="ECO:0000313" key="4">
    <source>
        <dbReference type="EMBL" id="VDN09688.1"/>
    </source>
</evidence>
<dbReference type="PROSITE" id="PS50279">
    <property type="entry name" value="BPTI_KUNITZ_2"/>
    <property type="match status" value="1"/>
</dbReference>
<dbReference type="Pfam" id="PF00014">
    <property type="entry name" value="Kunitz_BPTI"/>
    <property type="match status" value="1"/>
</dbReference>
<proteinExistence type="predicted"/>
<dbReference type="GO" id="GO:0004867">
    <property type="term" value="F:serine-type endopeptidase inhibitor activity"/>
    <property type="evidence" value="ECO:0007669"/>
    <property type="project" value="InterPro"/>
</dbReference>
<protein>
    <recommendedName>
        <fullName evidence="3">BPTI/Kunitz inhibitor domain-containing protein</fullName>
    </recommendedName>
</protein>
<accession>A0A3P7LIG4</accession>
<dbReference type="Gene3D" id="4.10.410.10">
    <property type="entry name" value="Pancreatic trypsin inhibitor Kunitz domain"/>
    <property type="match status" value="1"/>
</dbReference>
<dbReference type="Proteomes" id="UP000281553">
    <property type="component" value="Unassembled WGS sequence"/>
</dbReference>
<dbReference type="GO" id="GO:0005615">
    <property type="term" value="C:extracellular space"/>
    <property type="evidence" value="ECO:0007669"/>
    <property type="project" value="TreeGrafter"/>
</dbReference>
<organism evidence="4 5">
    <name type="scientific">Dibothriocephalus latus</name>
    <name type="common">Fish tapeworm</name>
    <name type="synonym">Diphyllobothrium latum</name>
    <dbReference type="NCBI Taxonomy" id="60516"/>
    <lineage>
        <taxon>Eukaryota</taxon>
        <taxon>Metazoa</taxon>
        <taxon>Spiralia</taxon>
        <taxon>Lophotrochozoa</taxon>
        <taxon>Platyhelminthes</taxon>
        <taxon>Cestoda</taxon>
        <taxon>Eucestoda</taxon>
        <taxon>Diphyllobothriidea</taxon>
        <taxon>Diphyllobothriidae</taxon>
        <taxon>Dibothriocephalus</taxon>
    </lineage>
</organism>
<keyword evidence="1" id="KW-0646">Protease inhibitor</keyword>
<dbReference type="PANTHER" id="PTHR10083:SF374">
    <property type="entry name" value="BPTI_KUNITZ INHIBITOR DOMAIN-CONTAINING PROTEIN"/>
    <property type="match status" value="1"/>
</dbReference>
<keyword evidence="5" id="KW-1185">Reference proteome</keyword>
<feature type="domain" description="BPTI/Kunitz inhibitor" evidence="3">
    <location>
        <begin position="54"/>
        <end position="104"/>
    </location>
</feature>
<dbReference type="FunFam" id="4.10.410.10:FF:000021">
    <property type="entry name" value="Serine protease inhibitor, putative"/>
    <property type="match status" value="1"/>
</dbReference>
<dbReference type="InterPro" id="IPR050098">
    <property type="entry name" value="TFPI/VKTCI-like"/>
</dbReference>
<evidence type="ECO:0000313" key="5">
    <source>
        <dbReference type="Proteomes" id="UP000281553"/>
    </source>
</evidence>